<dbReference type="WBParaSite" id="ACRNAN_Path_194.g684.t1">
    <property type="protein sequence ID" value="ACRNAN_Path_194.g684.t1"/>
    <property type="gene ID" value="ACRNAN_Path_194.g684"/>
</dbReference>
<accession>A0A914C3B5</accession>
<protein>
    <submittedName>
        <fullName evidence="2">Uncharacterized protein</fullName>
    </submittedName>
</protein>
<dbReference type="AlphaFoldDB" id="A0A914C3B5"/>
<dbReference type="Proteomes" id="UP000887540">
    <property type="component" value="Unplaced"/>
</dbReference>
<evidence type="ECO:0000313" key="1">
    <source>
        <dbReference type="Proteomes" id="UP000887540"/>
    </source>
</evidence>
<proteinExistence type="predicted"/>
<organism evidence="1 2">
    <name type="scientific">Acrobeloides nanus</name>
    <dbReference type="NCBI Taxonomy" id="290746"/>
    <lineage>
        <taxon>Eukaryota</taxon>
        <taxon>Metazoa</taxon>
        <taxon>Ecdysozoa</taxon>
        <taxon>Nematoda</taxon>
        <taxon>Chromadorea</taxon>
        <taxon>Rhabditida</taxon>
        <taxon>Tylenchina</taxon>
        <taxon>Cephalobomorpha</taxon>
        <taxon>Cephaloboidea</taxon>
        <taxon>Cephalobidae</taxon>
        <taxon>Acrobeloides</taxon>
    </lineage>
</organism>
<keyword evidence="1" id="KW-1185">Reference proteome</keyword>
<name>A0A914C3B5_9BILA</name>
<evidence type="ECO:0000313" key="2">
    <source>
        <dbReference type="WBParaSite" id="ACRNAN_Path_194.g684.t1"/>
    </source>
</evidence>
<sequence length="92" mass="10815">MDKGEQKKMTKYFPILLVLRRKLQTLTPNHLKTVILLLLAACPAKKSISSSLRIPSYKAQTYPWVFYRPMNRSIGRVESVLWLKKLRMQKKP</sequence>
<reference evidence="2" key="1">
    <citation type="submission" date="2022-11" db="UniProtKB">
        <authorList>
            <consortium name="WormBaseParasite"/>
        </authorList>
    </citation>
    <scope>IDENTIFICATION</scope>
</reference>